<dbReference type="GO" id="GO:0020037">
    <property type="term" value="F:heme binding"/>
    <property type="evidence" value="ECO:0007669"/>
    <property type="project" value="InterPro"/>
</dbReference>
<evidence type="ECO:0000256" key="4">
    <source>
        <dbReference type="ARBA" id="ARBA00022982"/>
    </source>
</evidence>
<dbReference type="Gene3D" id="2.60.40.1190">
    <property type="match status" value="1"/>
</dbReference>
<accession>G8QM49</accession>
<dbReference type="EMBL" id="CP003153">
    <property type="protein sequence ID" value="AEV24565.1"/>
    <property type="molecule type" value="Genomic_DNA"/>
</dbReference>
<evidence type="ECO:0000256" key="1">
    <source>
        <dbReference type="ARBA" id="ARBA00022448"/>
    </source>
</evidence>
<keyword evidence="5" id="KW-0408">Iron</keyword>
<dbReference type="InterPro" id="IPR019020">
    <property type="entry name" value="Cyt-c552/DMSO_Rdtase_haem-bd"/>
</dbReference>
<dbReference type="RefSeq" id="WP_014235267.1">
    <property type="nucleotide sequence ID" value="NC_016616.1"/>
</dbReference>
<feature type="domain" description="Cytochrome c-552/DMSO reductase-like haem-binding" evidence="7">
    <location>
        <begin position="25"/>
        <end position="268"/>
    </location>
</feature>
<evidence type="ECO:0000256" key="6">
    <source>
        <dbReference type="SAM" id="SignalP"/>
    </source>
</evidence>
<dbReference type="HOGENOM" id="CLU_971994_0_0_4"/>
<keyword evidence="4" id="KW-0249">Electron transport</keyword>
<proteinExistence type="predicted"/>
<keyword evidence="3" id="KW-0479">Metal-binding</keyword>
<dbReference type="Pfam" id="PF09459">
    <property type="entry name" value="EB_dh"/>
    <property type="match status" value="1"/>
</dbReference>
<evidence type="ECO:0000313" key="8">
    <source>
        <dbReference type="EMBL" id="AEV24565.1"/>
    </source>
</evidence>
<evidence type="ECO:0000313" key="9">
    <source>
        <dbReference type="Proteomes" id="UP000005633"/>
    </source>
</evidence>
<evidence type="ECO:0000256" key="5">
    <source>
        <dbReference type="ARBA" id="ARBA00023004"/>
    </source>
</evidence>
<reference evidence="8 9" key="1">
    <citation type="journal article" date="2012" name="J. Bacteriol.">
        <title>Complete genome sequence of the anaerobic perchlorate-reducing bacterium Azospira suillum strain PS.</title>
        <authorList>
            <person name="Byrne-Bailey K.G."/>
            <person name="Coates J.D."/>
        </authorList>
    </citation>
    <scope>NUCLEOTIDE SEQUENCE [LARGE SCALE GENOMIC DNA]</scope>
    <source>
        <strain evidence="9">ATCC BAA-33 / DSM 13638 / PS</strain>
    </source>
</reference>
<organism evidence="8 9">
    <name type="scientific">Azospira oryzae (strain ATCC BAA-33 / DSM 13638 / PS)</name>
    <name type="common">Dechlorosoma suillum</name>
    <dbReference type="NCBI Taxonomy" id="640081"/>
    <lineage>
        <taxon>Bacteria</taxon>
        <taxon>Pseudomonadati</taxon>
        <taxon>Pseudomonadota</taxon>
        <taxon>Betaproteobacteria</taxon>
        <taxon>Rhodocyclales</taxon>
        <taxon>Rhodocyclaceae</taxon>
        <taxon>Azospira</taxon>
    </lineage>
</organism>
<dbReference type="Proteomes" id="UP000005633">
    <property type="component" value="Chromosome"/>
</dbReference>
<dbReference type="AlphaFoldDB" id="G8QM49"/>
<gene>
    <name evidence="8" type="ordered locus">Dsui_0143</name>
</gene>
<sequence>MKKSALSVAILGTVFSLGSQIANAAPDWSKVPKRDIQVFHPGVTPIEWIAKKSDHSGRTGLIKGESCVGCHEEKGGLNFDMKRLAGKDLEPFGAPKTMNFPVSMQVAYDKEYAYIRLTFKAPAGAANTADKENEVKVAVMFANDKVSAASGDKAIPGDQVGCWATCHADARTMPGADDKKTKYVKDGAYELMQWKSSKGAKVVDGSISDKRNMEGGTTGAKAEGVKAGDMYTVTFTRKFSGALAEGKAVPFGIAVHSDHSTGRFHHVSLGYKLGFGADGDIKAIKQ</sequence>
<dbReference type="STRING" id="640081.Dsui_0143"/>
<keyword evidence="6" id="KW-0732">Signal</keyword>
<protein>
    <submittedName>
        <fullName evidence="8">Ethylbenzene dehydrogenase</fullName>
    </submittedName>
</protein>
<evidence type="ECO:0000256" key="2">
    <source>
        <dbReference type="ARBA" id="ARBA00022617"/>
    </source>
</evidence>
<keyword evidence="1" id="KW-0813">Transport</keyword>
<dbReference type="GO" id="GO:0046872">
    <property type="term" value="F:metal ion binding"/>
    <property type="evidence" value="ECO:0007669"/>
    <property type="project" value="UniProtKB-KW"/>
</dbReference>
<name>G8QM49_AZOOP</name>
<dbReference type="eggNOG" id="COG3005">
    <property type="taxonomic scope" value="Bacteria"/>
</dbReference>
<evidence type="ECO:0000259" key="7">
    <source>
        <dbReference type="SMART" id="SM00887"/>
    </source>
</evidence>
<evidence type="ECO:0000256" key="3">
    <source>
        <dbReference type="ARBA" id="ARBA00022723"/>
    </source>
</evidence>
<keyword evidence="2" id="KW-0349">Heme</keyword>
<feature type="signal peptide" evidence="6">
    <location>
        <begin position="1"/>
        <end position="24"/>
    </location>
</feature>
<feature type="chain" id="PRO_5003514900" evidence="6">
    <location>
        <begin position="25"/>
        <end position="286"/>
    </location>
</feature>
<dbReference type="SMART" id="SM00887">
    <property type="entry name" value="EB_dh"/>
    <property type="match status" value="1"/>
</dbReference>
<dbReference type="KEGG" id="dsu:Dsui_0143"/>
<dbReference type="OrthoDB" id="5337932at2"/>